<dbReference type="PANTHER" id="PTHR45987:SF4">
    <property type="entry name" value="LARGE RIBOSOMAL SUBUNIT PROTEIN BL12M"/>
    <property type="match status" value="1"/>
</dbReference>
<dbReference type="SUPFAM" id="SSF48300">
    <property type="entry name" value="Ribosomal protein L7/12, oligomerisation (N-terminal) domain"/>
    <property type="match status" value="1"/>
</dbReference>
<dbReference type="InterPro" id="IPR000206">
    <property type="entry name" value="Ribosomal_bL12"/>
</dbReference>
<name>A0ABT6FHP0_9BACT</name>
<feature type="domain" description="Large ribosomal subunit protein bL12 oligomerization" evidence="6">
    <location>
        <begin position="13"/>
        <end position="59"/>
    </location>
</feature>
<dbReference type="EMBL" id="JARRAG010000002">
    <property type="protein sequence ID" value="MDG3007080.1"/>
    <property type="molecule type" value="Genomic_DNA"/>
</dbReference>
<dbReference type="Pfam" id="PF16320">
    <property type="entry name" value="Ribosomal_L12_N"/>
    <property type="match status" value="1"/>
</dbReference>
<comment type="similarity">
    <text evidence="1 4">Belongs to the bacterial ribosomal protein bL12 family.</text>
</comment>
<proteinExistence type="inferred from homology"/>
<dbReference type="GO" id="GO:0005840">
    <property type="term" value="C:ribosome"/>
    <property type="evidence" value="ECO:0007669"/>
    <property type="project" value="UniProtKB-KW"/>
</dbReference>
<dbReference type="InterPro" id="IPR013823">
    <property type="entry name" value="Ribosomal_bL12_C"/>
</dbReference>
<dbReference type="Pfam" id="PF00542">
    <property type="entry name" value="Ribosomal_L12"/>
    <property type="match status" value="1"/>
</dbReference>
<dbReference type="Proteomes" id="UP001216907">
    <property type="component" value="Unassembled WGS sequence"/>
</dbReference>
<evidence type="ECO:0000313" key="7">
    <source>
        <dbReference type="EMBL" id="MDG3007080.1"/>
    </source>
</evidence>
<keyword evidence="3 4" id="KW-0687">Ribonucleoprotein</keyword>
<evidence type="ECO:0000256" key="3">
    <source>
        <dbReference type="ARBA" id="ARBA00023274"/>
    </source>
</evidence>
<dbReference type="InterPro" id="IPR036235">
    <property type="entry name" value="Ribosomal_bL12_oligo_N_sf"/>
</dbReference>
<dbReference type="PANTHER" id="PTHR45987">
    <property type="entry name" value="39S RIBOSOMAL PROTEIN L12"/>
    <property type="match status" value="1"/>
</dbReference>
<protein>
    <recommendedName>
        <fullName evidence="4">Large ribosomal subunit protein bL12</fullName>
    </recommendedName>
</protein>
<organism evidence="7 8">
    <name type="scientific">Paludisphaera mucosa</name>
    <dbReference type="NCBI Taxonomy" id="3030827"/>
    <lineage>
        <taxon>Bacteria</taxon>
        <taxon>Pseudomonadati</taxon>
        <taxon>Planctomycetota</taxon>
        <taxon>Planctomycetia</taxon>
        <taxon>Isosphaerales</taxon>
        <taxon>Isosphaeraceae</taxon>
        <taxon>Paludisphaera</taxon>
    </lineage>
</organism>
<comment type="caution">
    <text evidence="7">The sequence shown here is derived from an EMBL/GenBank/DDBJ whole genome shotgun (WGS) entry which is preliminary data.</text>
</comment>
<evidence type="ECO:0000256" key="4">
    <source>
        <dbReference type="HAMAP-Rule" id="MF_00368"/>
    </source>
</evidence>
<comment type="subunit">
    <text evidence="4">Homodimer. Part of the ribosomal stalk of the 50S ribosomal subunit. Forms a multimeric L10(L12)X complex, where L10 forms an elongated spine to which 2 to 4 L12 dimers bind in a sequential fashion. Binds GTP-bound translation factors.</text>
</comment>
<evidence type="ECO:0000256" key="1">
    <source>
        <dbReference type="ARBA" id="ARBA00007197"/>
    </source>
</evidence>
<dbReference type="HAMAP" id="MF_00368">
    <property type="entry name" value="Ribosomal_bL12"/>
    <property type="match status" value="1"/>
</dbReference>
<dbReference type="SUPFAM" id="SSF54736">
    <property type="entry name" value="ClpS-like"/>
    <property type="match status" value="1"/>
</dbReference>
<comment type="function">
    <text evidence="4">Forms part of the ribosomal stalk which helps the ribosome interact with GTP-bound translation factors. Is thus essential for accurate translation.</text>
</comment>
<dbReference type="Gene3D" id="3.30.1390.10">
    <property type="match status" value="1"/>
</dbReference>
<sequence length="134" mass="13720">MATAEAPSFADNIKTLGDTIVHLTVLEAKALGDYLEVVHGIKPAAAAVAAAAPAAAAPAEAVAPKTEFDVSLEAVGPNKINVIKIVRAATALGLKEAKDLVEAAPKDIKTGLSKDDAEKLKKELEEAGATIKLK</sequence>
<evidence type="ECO:0000259" key="5">
    <source>
        <dbReference type="Pfam" id="PF00542"/>
    </source>
</evidence>
<dbReference type="RefSeq" id="WP_277863370.1">
    <property type="nucleotide sequence ID" value="NZ_JARRAG010000002.1"/>
</dbReference>
<evidence type="ECO:0000259" key="6">
    <source>
        <dbReference type="Pfam" id="PF16320"/>
    </source>
</evidence>
<reference evidence="7 8" key="1">
    <citation type="submission" date="2023-03" db="EMBL/GenBank/DDBJ databases">
        <title>Paludisphaera mucosa sp. nov. a novel planctomycete from northern fen.</title>
        <authorList>
            <person name="Ivanova A."/>
        </authorList>
    </citation>
    <scope>NUCLEOTIDE SEQUENCE [LARGE SCALE GENOMIC DNA]</scope>
    <source>
        <strain evidence="7 8">Pla2</strain>
    </source>
</reference>
<feature type="domain" description="Large ribosomal subunit protein bL12 C-terminal" evidence="5">
    <location>
        <begin position="68"/>
        <end position="134"/>
    </location>
</feature>
<gene>
    <name evidence="4 7" type="primary">rplL</name>
    <name evidence="7" type="ORF">PZE19_25225</name>
</gene>
<keyword evidence="2 4" id="KW-0689">Ribosomal protein</keyword>
<evidence type="ECO:0000256" key="2">
    <source>
        <dbReference type="ARBA" id="ARBA00022980"/>
    </source>
</evidence>
<evidence type="ECO:0000313" key="8">
    <source>
        <dbReference type="Proteomes" id="UP001216907"/>
    </source>
</evidence>
<dbReference type="CDD" id="cd00387">
    <property type="entry name" value="Ribosomal_L7_L12"/>
    <property type="match status" value="1"/>
</dbReference>
<dbReference type="Gene3D" id="1.20.5.710">
    <property type="entry name" value="Single helix bin"/>
    <property type="match status" value="1"/>
</dbReference>
<dbReference type="InterPro" id="IPR008932">
    <property type="entry name" value="Ribosomal_bL12_oligo"/>
</dbReference>
<keyword evidence="8" id="KW-1185">Reference proteome</keyword>
<dbReference type="NCBIfam" id="TIGR00855">
    <property type="entry name" value="L12"/>
    <property type="match status" value="1"/>
</dbReference>
<accession>A0ABT6FHP0</accession>
<dbReference type="InterPro" id="IPR014719">
    <property type="entry name" value="Ribosomal_bL12_C/ClpS-like"/>
</dbReference>